<evidence type="ECO:0000313" key="6">
    <source>
        <dbReference type="Proteomes" id="UP000194267"/>
    </source>
</evidence>
<dbReference type="EMBL" id="LWLV01000762">
    <property type="protein sequence ID" value="OTA41139.1"/>
    <property type="molecule type" value="Genomic_DNA"/>
</dbReference>
<evidence type="ECO:0000256" key="2">
    <source>
        <dbReference type="ARBA" id="ARBA00023125"/>
    </source>
</evidence>
<protein>
    <recommendedName>
        <fullName evidence="4">HTH gntR-type domain-containing protein</fullName>
    </recommendedName>
</protein>
<feature type="domain" description="HTH gntR-type" evidence="4">
    <location>
        <begin position="12"/>
        <end position="80"/>
    </location>
</feature>
<dbReference type="PANTHER" id="PTHR38445">
    <property type="entry name" value="HTH-TYPE TRANSCRIPTIONAL REPRESSOR YTRA"/>
    <property type="match status" value="1"/>
</dbReference>
<dbReference type="InterPro" id="IPR000524">
    <property type="entry name" value="Tscrpt_reg_HTH_GntR"/>
</dbReference>
<sequence length="318" mass="33389">MQAFRLNRSSCVPLKEQLQAQIRYQIAAGLLHPGDQLPSLRDLAAGLAINVNTVARAVEELIGEGYLTSHQGKGIFVADEPPGQAPGAALRSLLSGVLATAQEWGMDAEELALDLLSQAQLARSPAPAANRVVLVATARSDLRRLQRQLESQLPGTQVAAVLPEELGHVPPGIPVVTTLFHGPALRRWQPVVLAGAESRGALDRLARLPAGSCVAVAASDRVQAARIQQSLEQGGFGHLRFRAVTAPDEVDALLGESACLLAAPSGYPLAEAARAARPGLPCIREPLATPPEALTSLREALGGAAAPPRRVAIRSSWV</sequence>
<dbReference type="RefSeq" id="WP_375220984.1">
    <property type="nucleotide sequence ID" value="NZ_JACSIR010000019.1"/>
</dbReference>
<evidence type="ECO:0000313" key="5">
    <source>
        <dbReference type="EMBL" id="OTA41139.1"/>
    </source>
</evidence>
<keyword evidence="2" id="KW-0238">DNA-binding</keyword>
<evidence type="ECO:0000256" key="3">
    <source>
        <dbReference type="ARBA" id="ARBA00023163"/>
    </source>
</evidence>
<dbReference type="PROSITE" id="PS50949">
    <property type="entry name" value="HTH_GNTR"/>
    <property type="match status" value="1"/>
</dbReference>
<evidence type="ECO:0000259" key="4">
    <source>
        <dbReference type="PROSITE" id="PS50949"/>
    </source>
</evidence>
<comment type="caution">
    <text evidence="5">The sequence shown here is derived from an EMBL/GenBank/DDBJ whole genome shotgun (WGS) entry which is preliminary data.</text>
</comment>
<dbReference type="InterPro" id="IPR036390">
    <property type="entry name" value="WH_DNA-bd_sf"/>
</dbReference>
<dbReference type="CDD" id="cd07377">
    <property type="entry name" value="WHTH_GntR"/>
    <property type="match status" value="1"/>
</dbReference>
<proteinExistence type="predicted"/>
<dbReference type="AlphaFoldDB" id="A0A1Y2T4B0"/>
<dbReference type="Proteomes" id="UP000194267">
    <property type="component" value="Unassembled WGS sequence"/>
</dbReference>
<dbReference type="Gene3D" id="1.10.10.10">
    <property type="entry name" value="Winged helix-like DNA-binding domain superfamily/Winged helix DNA-binding domain"/>
    <property type="match status" value="1"/>
</dbReference>
<dbReference type="SMART" id="SM00345">
    <property type="entry name" value="HTH_GNTR"/>
    <property type="match status" value="1"/>
</dbReference>
<evidence type="ECO:0000256" key="1">
    <source>
        <dbReference type="ARBA" id="ARBA00023015"/>
    </source>
</evidence>
<keyword evidence="3" id="KW-0804">Transcription</keyword>
<dbReference type="PANTHER" id="PTHR38445:SF7">
    <property type="entry name" value="GNTR-FAMILY TRANSCRIPTIONAL REGULATOR"/>
    <property type="match status" value="1"/>
</dbReference>
<dbReference type="SUPFAM" id="SSF46785">
    <property type="entry name" value="Winged helix' DNA-binding domain"/>
    <property type="match status" value="1"/>
</dbReference>
<dbReference type="GO" id="GO:0003677">
    <property type="term" value="F:DNA binding"/>
    <property type="evidence" value="ECO:0007669"/>
    <property type="project" value="UniProtKB-KW"/>
</dbReference>
<dbReference type="GO" id="GO:0003700">
    <property type="term" value="F:DNA-binding transcription factor activity"/>
    <property type="evidence" value="ECO:0007669"/>
    <property type="project" value="InterPro"/>
</dbReference>
<keyword evidence="1" id="KW-0805">Transcription regulation</keyword>
<name>A0A1Y2T4B0_SYMTR</name>
<dbReference type="Pfam" id="PF00392">
    <property type="entry name" value="GntR"/>
    <property type="match status" value="1"/>
</dbReference>
<reference evidence="6" key="1">
    <citation type="submission" date="2016-04" db="EMBL/GenBank/DDBJ databases">
        <authorList>
            <person name="Antunes L.P."/>
            <person name="Martins L.F."/>
            <person name="Pereira R.V."/>
            <person name="Thomas A.M."/>
            <person name="Barbosa D."/>
            <person name="Nascimento L."/>
            <person name="Silva G.M."/>
            <person name="Condomitti G.W."/>
            <person name="Digiampietri L.A."/>
            <person name="Lombardi K.C."/>
            <person name="Ramos P.L."/>
            <person name="Quaggio R.B."/>
            <person name="Oliveira J.C."/>
            <person name="Pascon R.C."/>
            <person name="Cruz J.B."/>
            <person name="Silva A.M."/>
            <person name="Setubal J.C."/>
        </authorList>
    </citation>
    <scope>NUCLEOTIDE SEQUENCE [LARGE SCALE GENOMIC DNA]</scope>
</reference>
<dbReference type="InterPro" id="IPR036388">
    <property type="entry name" value="WH-like_DNA-bd_sf"/>
</dbReference>
<organism evidence="5 6">
    <name type="scientific">Symbiobacterium thermophilum</name>
    <dbReference type="NCBI Taxonomy" id="2734"/>
    <lineage>
        <taxon>Bacteria</taxon>
        <taxon>Bacillati</taxon>
        <taxon>Bacillota</taxon>
        <taxon>Clostridia</taxon>
        <taxon>Eubacteriales</taxon>
        <taxon>Symbiobacteriaceae</taxon>
        <taxon>Symbiobacterium</taxon>
    </lineage>
</organism>
<accession>A0A1Y2T4B0</accession>
<gene>
    <name evidence="5" type="ORF">A6D92_09635</name>
</gene>